<keyword evidence="2" id="KW-1185">Reference proteome</keyword>
<reference evidence="1" key="1">
    <citation type="submission" date="2022-01" db="EMBL/GenBank/DDBJ databases">
        <title>Draft genome sequence of Sabulilitoribacter arenilitoris KCTC 52401.</title>
        <authorList>
            <person name="Oh J.-S."/>
        </authorList>
    </citation>
    <scope>NUCLEOTIDE SEQUENCE</scope>
    <source>
        <strain evidence="1">HMF6543</strain>
    </source>
</reference>
<dbReference type="Proteomes" id="UP001199795">
    <property type="component" value="Unassembled WGS sequence"/>
</dbReference>
<evidence type="ECO:0000313" key="1">
    <source>
        <dbReference type="EMBL" id="MCF7567895.1"/>
    </source>
</evidence>
<name>A0AAE3JP50_9FLAO</name>
<dbReference type="EMBL" id="JAKKDU010000005">
    <property type="protein sequence ID" value="MCF7567895.1"/>
    <property type="molecule type" value="Genomic_DNA"/>
</dbReference>
<comment type="caution">
    <text evidence="1">The sequence shown here is derived from an EMBL/GenBank/DDBJ whole genome shotgun (WGS) entry which is preliminary data.</text>
</comment>
<evidence type="ECO:0000313" key="2">
    <source>
        <dbReference type="Proteomes" id="UP001199795"/>
    </source>
</evidence>
<accession>A0AAE3JP50</accession>
<dbReference type="RefSeq" id="WP_237239244.1">
    <property type="nucleotide sequence ID" value="NZ_JAKKDU010000005.1"/>
</dbReference>
<sequence>MKTASLLVSFTLSILIMFNSLRISITYAYYELDPIGFIEKLCINKDKPELQCNGNCHLKKVTESNTNNDNNHPTQILDFKEILFFTQEPNAYNLHSIKCSNKVSVAYKNLYAFLGFKSHYRPPKVQLIFNN</sequence>
<protein>
    <submittedName>
        <fullName evidence="1">Uncharacterized protein</fullName>
    </submittedName>
</protein>
<organism evidence="1 2">
    <name type="scientific">Wocania arenilitoris</name>
    <dbReference type="NCBI Taxonomy" id="2044858"/>
    <lineage>
        <taxon>Bacteria</taxon>
        <taxon>Pseudomonadati</taxon>
        <taxon>Bacteroidota</taxon>
        <taxon>Flavobacteriia</taxon>
        <taxon>Flavobacteriales</taxon>
        <taxon>Flavobacteriaceae</taxon>
        <taxon>Wocania</taxon>
    </lineage>
</organism>
<gene>
    <name evidence="1" type="ORF">L3X37_05885</name>
</gene>
<proteinExistence type="predicted"/>
<dbReference type="AlphaFoldDB" id="A0AAE3JP50"/>